<accession>A0A5P1F9N6</accession>
<name>A0A5P1F9N6_ASPOF</name>
<feature type="coiled-coil region" evidence="1">
    <location>
        <begin position="186"/>
        <end position="220"/>
    </location>
</feature>
<feature type="region of interest" description="Disordered" evidence="2">
    <location>
        <begin position="280"/>
        <end position="311"/>
    </location>
</feature>
<sequence>MTSMKIIFPANNLATTMGATDLAAEIVASQPRISIPVEEEVEYEFDQQKFKDYLSSSSGSTSPLKSKKLSSRRKVRWYEEVQNANEDLTPIDAKVALGEVPPTSNQVKAVLANSSAAEGVVTLSKRARQRRHQRLARQFAKAMESTDGIRYNADLKNRRGKQPQQPMNASSSKPPTNEWIRVKQNRSTLEERIRKRRALLAQARAQVQEARKRLQKEVAKKSPLIRQVWRPKSKAVIQAKEKSLQPSAQVIPVATPGDPAESSRREKSVLERLGLLPDEGCKAPVQERLGPIKKPRTTQHAESRRHPQHDKKIMAARRTNLRIEVQEPAENSRPQRHVSRRVTLENPKKAVRPQKETLSSDNDDVIPEKSCQHTIGYSDLQADELYYRVGGTSKTRKMSPRELETQCPCSKLIQAVLYECNCIKTVPERISVFERLSTKTPKPRRRRFRQRKTVVEDREFPRVTTNMTSKGTSTRNNPESIPEASRRITRLQSGPIVRGTYGRIRTRLPSEDEESDACSAVASDNTVSSEGQPRESLMITTEQVAKMLEEAMAKQQESFKEHPSRECPLRPGLEVNETCPSNAKASHLYLIHADT</sequence>
<feature type="region of interest" description="Disordered" evidence="2">
    <location>
        <begin position="148"/>
        <end position="176"/>
    </location>
</feature>
<feature type="compositionally biased region" description="Basic and acidic residues" evidence="2">
    <location>
        <begin position="299"/>
        <end position="311"/>
    </location>
</feature>
<evidence type="ECO:0000313" key="3">
    <source>
        <dbReference type="EMBL" id="ONK73240.1"/>
    </source>
</evidence>
<evidence type="ECO:0000256" key="1">
    <source>
        <dbReference type="SAM" id="Coils"/>
    </source>
</evidence>
<protein>
    <submittedName>
        <fullName evidence="3">Uncharacterized protein</fullName>
    </submittedName>
</protein>
<dbReference type="Gramene" id="ONK73240">
    <property type="protein sequence ID" value="ONK73240"/>
    <property type="gene ID" value="A4U43_C04F28830"/>
</dbReference>
<keyword evidence="1" id="KW-0175">Coiled coil</keyword>
<feature type="region of interest" description="Disordered" evidence="2">
    <location>
        <begin position="509"/>
        <end position="534"/>
    </location>
</feature>
<reference evidence="4" key="1">
    <citation type="journal article" date="2017" name="Nat. Commun.">
        <title>The asparagus genome sheds light on the origin and evolution of a young Y chromosome.</title>
        <authorList>
            <person name="Harkess A."/>
            <person name="Zhou J."/>
            <person name="Xu C."/>
            <person name="Bowers J.E."/>
            <person name="Van der Hulst R."/>
            <person name="Ayyampalayam S."/>
            <person name="Mercati F."/>
            <person name="Riccardi P."/>
            <person name="McKain M.R."/>
            <person name="Kakrana A."/>
            <person name="Tang H."/>
            <person name="Ray J."/>
            <person name="Groenendijk J."/>
            <person name="Arikit S."/>
            <person name="Mathioni S.M."/>
            <person name="Nakano M."/>
            <person name="Shan H."/>
            <person name="Telgmann-Rauber A."/>
            <person name="Kanno A."/>
            <person name="Yue Z."/>
            <person name="Chen H."/>
            <person name="Li W."/>
            <person name="Chen Y."/>
            <person name="Xu X."/>
            <person name="Zhang Y."/>
            <person name="Luo S."/>
            <person name="Chen H."/>
            <person name="Gao J."/>
            <person name="Mao Z."/>
            <person name="Pires J.C."/>
            <person name="Luo M."/>
            <person name="Kudrna D."/>
            <person name="Wing R.A."/>
            <person name="Meyers B.C."/>
            <person name="Yi K."/>
            <person name="Kong H."/>
            <person name="Lavrijsen P."/>
            <person name="Sunseri F."/>
            <person name="Falavigna A."/>
            <person name="Ye Y."/>
            <person name="Leebens-Mack J.H."/>
            <person name="Chen G."/>
        </authorList>
    </citation>
    <scope>NUCLEOTIDE SEQUENCE [LARGE SCALE GENOMIC DNA]</scope>
    <source>
        <strain evidence="4">cv. DH0086</strain>
    </source>
</reference>
<keyword evidence="4" id="KW-1185">Reference proteome</keyword>
<evidence type="ECO:0000313" key="4">
    <source>
        <dbReference type="Proteomes" id="UP000243459"/>
    </source>
</evidence>
<dbReference type="Proteomes" id="UP000243459">
    <property type="component" value="Chromosome 4"/>
</dbReference>
<gene>
    <name evidence="3" type="ORF">A4U43_C04F28830</name>
</gene>
<feature type="region of interest" description="Disordered" evidence="2">
    <location>
        <begin position="347"/>
        <end position="367"/>
    </location>
</feature>
<proteinExistence type="predicted"/>
<dbReference type="EMBL" id="CM007384">
    <property type="protein sequence ID" value="ONK73240.1"/>
    <property type="molecule type" value="Genomic_DNA"/>
</dbReference>
<feature type="compositionally biased region" description="Polar residues" evidence="2">
    <location>
        <begin position="162"/>
        <end position="175"/>
    </location>
</feature>
<evidence type="ECO:0000256" key="2">
    <source>
        <dbReference type="SAM" id="MobiDB-lite"/>
    </source>
</evidence>
<dbReference type="AlphaFoldDB" id="A0A5P1F9N6"/>
<organism evidence="3 4">
    <name type="scientific">Asparagus officinalis</name>
    <name type="common">Garden asparagus</name>
    <dbReference type="NCBI Taxonomy" id="4686"/>
    <lineage>
        <taxon>Eukaryota</taxon>
        <taxon>Viridiplantae</taxon>
        <taxon>Streptophyta</taxon>
        <taxon>Embryophyta</taxon>
        <taxon>Tracheophyta</taxon>
        <taxon>Spermatophyta</taxon>
        <taxon>Magnoliopsida</taxon>
        <taxon>Liliopsida</taxon>
        <taxon>Asparagales</taxon>
        <taxon>Asparagaceae</taxon>
        <taxon>Asparagoideae</taxon>
        <taxon>Asparagus</taxon>
    </lineage>
</organism>
<feature type="compositionally biased region" description="Polar residues" evidence="2">
    <location>
        <begin position="522"/>
        <end position="531"/>
    </location>
</feature>